<evidence type="ECO:0000313" key="2">
    <source>
        <dbReference type="Proteomes" id="UP001163293"/>
    </source>
</evidence>
<gene>
    <name evidence="1" type="ORF">NL394_21515</name>
</gene>
<sequence>MPAGDAEHVRNWALLAVDEKVRIRPEDGTELIGHVDAVTDDGEILWVQLVAGAGRKLFVFSDDGRVWRASGDG</sequence>
<dbReference type="Proteomes" id="UP001163293">
    <property type="component" value="Chromosome"/>
</dbReference>
<protein>
    <submittedName>
        <fullName evidence="1">Uncharacterized protein</fullName>
    </submittedName>
</protein>
<accession>A0AAX3EHY1</accession>
<dbReference type="EMBL" id="CP101185">
    <property type="protein sequence ID" value="UYV97571.1"/>
    <property type="molecule type" value="Genomic_DNA"/>
</dbReference>
<dbReference type="RefSeq" id="WP_069694442.1">
    <property type="nucleotide sequence ID" value="NZ_CP043010.1"/>
</dbReference>
<proteinExistence type="predicted"/>
<name>A0AAX3EHY1_PAEUR</name>
<keyword evidence="2" id="KW-1185">Reference proteome</keyword>
<evidence type="ECO:0000313" key="1">
    <source>
        <dbReference type="EMBL" id="UYV97571.1"/>
    </source>
</evidence>
<dbReference type="AlphaFoldDB" id="A0AAX3EHY1"/>
<organism evidence="1 2">
    <name type="scientific">Paenarthrobacter ureafaciens</name>
    <dbReference type="NCBI Taxonomy" id="37931"/>
    <lineage>
        <taxon>Bacteria</taxon>
        <taxon>Bacillati</taxon>
        <taxon>Actinomycetota</taxon>
        <taxon>Actinomycetes</taxon>
        <taxon>Micrococcales</taxon>
        <taxon>Micrococcaceae</taxon>
        <taxon>Paenarthrobacter</taxon>
    </lineage>
</organism>
<reference evidence="1" key="1">
    <citation type="submission" date="2022-07" db="EMBL/GenBank/DDBJ databases">
        <authorList>
            <person name="Wu T."/>
        </authorList>
    </citation>
    <scope>NUCLEOTIDE SEQUENCE</scope>
    <source>
        <strain evidence="1">SD-1</strain>
    </source>
</reference>